<proteinExistence type="predicted"/>
<sequence length="206" mass="21360">MAAAQVAKAARKEAAEAARAAMDLELEGKAAALSAPAAVAVAERMHAFVSERGGSMLLSQCLPKFYETLPEEGERELIKAAKLQGTPKGIRSFAAAHATLLRLQGSGHEAQLCALGPDGAVLELPCSVEPKPPSRRARKSGGRESELVTVQGHGVEASAAEHGSDAEASARKTPDSNEGELLLLDDAVDAELQVAMEVAVVMDAEA</sequence>
<accession>A0A7S3BEY1</accession>
<name>A0A7S3BEY1_9EUKA</name>
<organism evidence="2">
    <name type="scientific">Haptolina ericina</name>
    <dbReference type="NCBI Taxonomy" id="156174"/>
    <lineage>
        <taxon>Eukaryota</taxon>
        <taxon>Haptista</taxon>
        <taxon>Haptophyta</taxon>
        <taxon>Prymnesiophyceae</taxon>
        <taxon>Prymnesiales</taxon>
        <taxon>Prymnesiaceae</taxon>
        <taxon>Haptolina</taxon>
    </lineage>
</organism>
<evidence type="ECO:0000313" key="2">
    <source>
        <dbReference type="EMBL" id="CAE0131442.1"/>
    </source>
</evidence>
<evidence type="ECO:0000256" key="1">
    <source>
        <dbReference type="SAM" id="MobiDB-lite"/>
    </source>
</evidence>
<feature type="compositionally biased region" description="Basic and acidic residues" evidence="1">
    <location>
        <begin position="162"/>
        <end position="175"/>
    </location>
</feature>
<feature type="region of interest" description="Disordered" evidence="1">
    <location>
        <begin position="127"/>
        <end position="177"/>
    </location>
</feature>
<dbReference type="EMBL" id="HBHX01051920">
    <property type="protein sequence ID" value="CAE0131442.1"/>
    <property type="molecule type" value="Transcribed_RNA"/>
</dbReference>
<reference evidence="2" key="1">
    <citation type="submission" date="2021-01" db="EMBL/GenBank/DDBJ databases">
        <authorList>
            <person name="Corre E."/>
            <person name="Pelletier E."/>
            <person name="Niang G."/>
            <person name="Scheremetjew M."/>
            <person name="Finn R."/>
            <person name="Kale V."/>
            <person name="Holt S."/>
            <person name="Cochrane G."/>
            <person name="Meng A."/>
            <person name="Brown T."/>
            <person name="Cohen L."/>
        </authorList>
    </citation>
    <scope>NUCLEOTIDE SEQUENCE</scope>
    <source>
        <strain evidence="2">CCMP281</strain>
    </source>
</reference>
<dbReference type="AlphaFoldDB" id="A0A7S3BEY1"/>
<gene>
    <name evidence="2" type="ORF">HERI1096_LOCUS28683</name>
</gene>
<protein>
    <submittedName>
        <fullName evidence="2">Uncharacterized protein</fullName>
    </submittedName>
</protein>